<dbReference type="GO" id="GO:0008616">
    <property type="term" value="P:tRNA queuosine(34) biosynthetic process"/>
    <property type="evidence" value="ECO:0007669"/>
    <property type="project" value="UniProtKB-UniRule"/>
</dbReference>
<comment type="catalytic activity">
    <reaction evidence="8 13">
        <text>7-aminomethyl-7-carbaguanosine(34) in tRNA + S-adenosyl-L-methionine = epoxyqueuosine(34) in tRNA + adenine + L-methionine + 2 H(+)</text>
        <dbReference type="Rhea" id="RHEA:32155"/>
        <dbReference type="Rhea" id="RHEA-COMP:10342"/>
        <dbReference type="Rhea" id="RHEA-COMP:18582"/>
        <dbReference type="ChEBI" id="CHEBI:15378"/>
        <dbReference type="ChEBI" id="CHEBI:16708"/>
        <dbReference type="ChEBI" id="CHEBI:57844"/>
        <dbReference type="ChEBI" id="CHEBI:59789"/>
        <dbReference type="ChEBI" id="CHEBI:82833"/>
        <dbReference type="ChEBI" id="CHEBI:194443"/>
        <dbReference type="EC" id="2.4.99.17"/>
    </reaction>
</comment>
<dbReference type="EMBL" id="JACHGJ010000001">
    <property type="protein sequence ID" value="MBB6478828.1"/>
    <property type="molecule type" value="Genomic_DNA"/>
</dbReference>
<dbReference type="NCBIfam" id="NF001140">
    <property type="entry name" value="PRK00147.1"/>
    <property type="match status" value="1"/>
</dbReference>
<evidence type="ECO:0000256" key="7">
    <source>
        <dbReference type="ARBA" id="ARBA00022785"/>
    </source>
</evidence>
<dbReference type="AlphaFoldDB" id="A0A841R7W1"/>
<evidence type="ECO:0000256" key="12">
    <source>
        <dbReference type="ARBA" id="ARBA00076160"/>
    </source>
</evidence>
<evidence type="ECO:0000256" key="10">
    <source>
        <dbReference type="ARBA" id="ARBA00066503"/>
    </source>
</evidence>
<dbReference type="SUPFAM" id="SSF111337">
    <property type="entry name" value="QueA-like"/>
    <property type="match status" value="1"/>
</dbReference>
<keyword evidence="14" id="KW-0413">Isomerase</keyword>
<dbReference type="NCBIfam" id="TIGR00113">
    <property type="entry name" value="queA"/>
    <property type="match status" value="1"/>
</dbReference>
<dbReference type="Gene3D" id="3.40.1780.10">
    <property type="entry name" value="QueA-like"/>
    <property type="match status" value="1"/>
</dbReference>
<dbReference type="HAMAP" id="MF_00113">
    <property type="entry name" value="QueA"/>
    <property type="match status" value="1"/>
</dbReference>
<keyword evidence="14" id="KW-0328">Glycosyltransferase</keyword>
<evidence type="ECO:0000256" key="1">
    <source>
        <dbReference type="ARBA" id="ARBA00004496"/>
    </source>
</evidence>
<name>A0A841R7W1_9SPIO</name>
<dbReference type="GO" id="GO:0005737">
    <property type="term" value="C:cytoplasm"/>
    <property type="evidence" value="ECO:0007669"/>
    <property type="project" value="UniProtKB-SubCell"/>
</dbReference>
<dbReference type="InterPro" id="IPR003699">
    <property type="entry name" value="QueA"/>
</dbReference>
<gene>
    <name evidence="13" type="primary">queA</name>
    <name evidence="14" type="ORF">HNR50_000461</name>
</gene>
<comment type="caution">
    <text evidence="14">The sequence shown here is derived from an EMBL/GenBank/DDBJ whole genome shotgun (WGS) entry which is preliminary data.</text>
</comment>
<comment type="pathway">
    <text evidence="2 13">tRNA modification; tRNA-queuosine biosynthesis.</text>
</comment>
<comment type="similarity">
    <text evidence="9 13">Belongs to the QueA family.</text>
</comment>
<evidence type="ECO:0000256" key="9">
    <source>
        <dbReference type="ARBA" id="ARBA00061210"/>
    </source>
</evidence>
<accession>A0A841R7W1</accession>
<evidence type="ECO:0000313" key="14">
    <source>
        <dbReference type="EMBL" id="MBB6478828.1"/>
    </source>
</evidence>
<proteinExistence type="inferred from homology"/>
<evidence type="ECO:0000256" key="5">
    <source>
        <dbReference type="ARBA" id="ARBA00022679"/>
    </source>
</evidence>
<dbReference type="Gene3D" id="2.40.10.240">
    <property type="entry name" value="QueA-like"/>
    <property type="match status" value="1"/>
</dbReference>
<comment type="function">
    <text evidence="13">Transfers and isomerizes the ribose moiety from AdoMet to the 7-aminomethyl group of 7-deazaguanine (preQ1-tRNA) to give epoxyqueuosine (oQ-tRNA).</text>
</comment>
<keyword evidence="5 13" id="KW-0808">Transferase</keyword>
<organism evidence="14 15">
    <name type="scientific">Spirochaeta isovalerica</name>
    <dbReference type="NCBI Taxonomy" id="150"/>
    <lineage>
        <taxon>Bacteria</taxon>
        <taxon>Pseudomonadati</taxon>
        <taxon>Spirochaetota</taxon>
        <taxon>Spirochaetia</taxon>
        <taxon>Spirochaetales</taxon>
        <taxon>Spirochaetaceae</taxon>
        <taxon>Spirochaeta</taxon>
    </lineage>
</organism>
<dbReference type="InterPro" id="IPR036100">
    <property type="entry name" value="QueA_sf"/>
</dbReference>
<evidence type="ECO:0000256" key="4">
    <source>
        <dbReference type="ARBA" id="ARBA00022490"/>
    </source>
</evidence>
<keyword evidence="15" id="KW-1185">Reference proteome</keyword>
<keyword evidence="4 13" id="KW-0963">Cytoplasm</keyword>
<sequence length="343" mass="39038">MKIRDFSFDLPDELIAQYPPEERGTSNLMVLDPRTGTVSHKNMQDFPDLIDENTLVVFNNSKVRKARLFGFSEETGGKVEFFLLEKISGKAWKAMVSKAKRQKVGKKYNFPGSLNGRITEEGGTNIRTVEFDRDIDDDYLDEFAHIPLPPYIKREDELMDSSRYQSVFSEITGSVAAPTASLHFTEGLIHRIKATGADVAYVTLHVGLGTFAPVRTENLLDHEMHKEEFYVSDETAEKVESAVKKGKKILAVGTTSIRTLESAWQNGELKRGTQYTDLFIYPGYKFKIVNQIFTNFHTPESTLLVLVSAFAGKEFIERAYKEAVEKKYRFFSYGDAMFIKENR</sequence>
<comment type="subunit">
    <text evidence="3 13">Monomer.</text>
</comment>
<dbReference type="InterPro" id="IPR042118">
    <property type="entry name" value="QueA_dom1"/>
</dbReference>
<evidence type="ECO:0000313" key="15">
    <source>
        <dbReference type="Proteomes" id="UP000587760"/>
    </source>
</evidence>
<evidence type="ECO:0000256" key="3">
    <source>
        <dbReference type="ARBA" id="ARBA00011245"/>
    </source>
</evidence>
<dbReference type="UniPathway" id="UPA00392"/>
<evidence type="ECO:0000256" key="8">
    <source>
        <dbReference type="ARBA" id="ARBA00052751"/>
    </source>
</evidence>
<dbReference type="InterPro" id="IPR042119">
    <property type="entry name" value="QueA_dom2"/>
</dbReference>
<dbReference type="Pfam" id="PF02547">
    <property type="entry name" value="Queuosine_synth"/>
    <property type="match status" value="1"/>
</dbReference>
<dbReference type="EC" id="2.4.99.17" evidence="10 13"/>
<protein>
    <recommendedName>
        <fullName evidence="11 13">S-adenosylmethionine:tRNA ribosyltransferase-isomerase</fullName>
        <ecNumber evidence="10 13">2.4.99.17</ecNumber>
    </recommendedName>
    <alternativeName>
        <fullName evidence="12 13">Queuosine biosynthesis protein QueA</fullName>
    </alternativeName>
</protein>
<dbReference type="Proteomes" id="UP000587760">
    <property type="component" value="Unassembled WGS sequence"/>
</dbReference>
<evidence type="ECO:0000256" key="2">
    <source>
        <dbReference type="ARBA" id="ARBA00004691"/>
    </source>
</evidence>
<dbReference type="GO" id="GO:0051075">
    <property type="term" value="F:S-adenosylmethionine:tRNA ribosyltransferase-isomerase activity"/>
    <property type="evidence" value="ECO:0007669"/>
    <property type="project" value="UniProtKB-EC"/>
</dbReference>
<keyword evidence="6 13" id="KW-0949">S-adenosyl-L-methionine</keyword>
<evidence type="ECO:0000256" key="6">
    <source>
        <dbReference type="ARBA" id="ARBA00022691"/>
    </source>
</evidence>
<dbReference type="PANTHER" id="PTHR30307:SF0">
    <property type="entry name" value="S-ADENOSYLMETHIONINE:TRNA RIBOSYLTRANSFERASE-ISOMERASE"/>
    <property type="match status" value="1"/>
</dbReference>
<dbReference type="FunFam" id="3.40.1780.10:FF:000001">
    <property type="entry name" value="S-adenosylmethionine:tRNA ribosyltransferase-isomerase"/>
    <property type="match status" value="1"/>
</dbReference>
<keyword evidence="7 13" id="KW-0671">Queuosine biosynthesis</keyword>
<dbReference type="RefSeq" id="WP_184743134.1">
    <property type="nucleotide sequence ID" value="NZ_JACHGJ010000001.1"/>
</dbReference>
<dbReference type="PANTHER" id="PTHR30307">
    <property type="entry name" value="S-ADENOSYLMETHIONINE:TRNA RIBOSYLTRANSFERASE-ISOMERASE"/>
    <property type="match status" value="1"/>
</dbReference>
<reference evidence="14 15" key="1">
    <citation type="submission" date="2020-08" db="EMBL/GenBank/DDBJ databases">
        <title>Genomic Encyclopedia of Type Strains, Phase IV (KMG-IV): sequencing the most valuable type-strain genomes for metagenomic binning, comparative biology and taxonomic classification.</title>
        <authorList>
            <person name="Goeker M."/>
        </authorList>
    </citation>
    <scope>NUCLEOTIDE SEQUENCE [LARGE SCALE GENOMIC DNA]</scope>
    <source>
        <strain evidence="14 15">DSM 2461</strain>
    </source>
</reference>
<evidence type="ECO:0000256" key="11">
    <source>
        <dbReference type="ARBA" id="ARBA00069325"/>
    </source>
</evidence>
<comment type="subcellular location">
    <subcellularLocation>
        <location evidence="1 13">Cytoplasm</location>
    </subcellularLocation>
</comment>
<evidence type="ECO:0000256" key="13">
    <source>
        <dbReference type="HAMAP-Rule" id="MF_00113"/>
    </source>
</evidence>